<gene>
    <name evidence="1" type="ORF">E8P82_08625</name>
</gene>
<evidence type="ECO:0000313" key="2">
    <source>
        <dbReference type="Proteomes" id="UP000305233"/>
    </source>
</evidence>
<dbReference type="OrthoDB" id="4820988at2"/>
<evidence type="ECO:0000313" key="1">
    <source>
        <dbReference type="EMBL" id="THJ66508.1"/>
    </source>
</evidence>
<protein>
    <submittedName>
        <fullName evidence="1">Uncharacterized protein</fullName>
    </submittedName>
</protein>
<dbReference type="RefSeq" id="WP_136454085.1">
    <property type="nucleotide sequence ID" value="NZ_SSWH01000006.1"/>
</dbReference>
<reference evidence="1 2" key="1">
    <citation type="submission" date="2019-04" db="EMBL/GenBank/DDBJ databases">
        <authorList>
            <person name="Liu Q."/>
            <person name="Xin Y.-H."/>
        </authorList>
    </citation>
    <scope>NUCLEOTIDE SEQUENCE [LARGE SCALE GENOMIC DNA]</scope>
    <source>
        <strain evidence="1 2">AM23</strain>
    </source>
</reference>
<dbReference type="AlphaFoldDB" id="A0A4S5E4W1"/>
<organism evidence="1 2">
    <name type="scientific">Arthrobacter echini</name>
    <dbReference type="NCBI Taxonomy" id="1529066"/>
    <lineage>
        <taxon>Bacteria</taxon>
        <taxon>Bacillati</taxon>
        <taxon>Actinomycetota</taxon>
        <taxon>Actinomycetes</taxon>
        <taxon>Micrococcales</taxon>
        <taxon>Micrococcaceae</taxon>
        <taxon>Arthrobacter</taxon>
    </lineage>
</organism>
<name>A0A4S5E4W1_9MICC</name>
<dbReference type="Proteomes" id="UP000305233">
    <property type="component" value="Unassembled WGS sequence"/>
</dbReference>
<dbReference type="EMBL" id="SSWH01000006">
    <property type="protein sequence ID" value="THJ66508.1"/>
    <property type="molecule type" value="Genomic_DNA"/>
</dbReference>
<keyword evidence="2" id="KW-1185">Reference proteome</keyword>
<sequence length="83" mass="8888">MPSTVGTLGSTPWDAVSPILLDLAAATDLGYRPVGTYATTVRPTVDWLVAEAGERGVAAMQQTGFFEDSFDYDAEDRFLAARS</sequence>
<comment type="caution">
    <text evidence="1">The sequence shown here is derived from an EMBL/GenBank/DDBJ whole genome shotgun (WGS) entry which is preliminary data.</text>
</comment>
<accession>A0A4S5E4W1</accession>
<proteinExistence type="predicted"/>